<evidence type="ECO:0000256" key="1">
    <source>
        <dbReference type="RuleBase" id="RU362119"/>
    </source>
</evidence>
<dbReference type="InterPro" id="IPR006179">
    <property type="entry name" value="5_nucleotidase/apyrase"/>
</dbReference>
<dbReference type="GO" id="GO:0016787">
    <property type="term" value="F:hydrolase activity"/>
    <property type="evidence" value="ECO:0007669"/>
    <property type="project" value="UniProtKB-KW"/>
</dbReference>
<feature type="signal peptide" evidence="1">
    <location>
        <begin position="1"/>
        <end position="26"/>
    </location>
</feature>
<dbReference type="InterPro" id="IPR036907">
    <property type="entry name" value="5'-Nucleotdase_C_sf"/>
</dbReference>
<comment type="caution">
    <text evidence="3">The sequence shown here is derived from an EMBL/GenBank/DDBJ whole genome shotgun (WGS) entry which is preliminary data.</text>
</comment>
<keyword evidence="1 3" id="KW-0378">Hydrolase</keyword>
<evidence type="ECO:0000259" key="2">
    <source>
        <dbReference type="Pfam" id="PF02872"/>
    </source>
</evidence>
<feature type="chain" id="PRO_5044989588" evidence="1">
    <location>
        <begin position="27"/>
        <end position="556"/>
    </location>
</feature>
<accession>A0ABU7JPD3</accession>
<dbReference type="SUPFAM" id="SSF56300">
    <property type="entry name" value="Metallo-dependent phosphatases"/>
    <property type="match status" value="1"/>
</dbReference>
<proteinExistence type="inferred from homology"/>
<protein>
    <submittedName>
        <fullName evidence="3">Bifunctional UDP-sugar hydrolase/5'-nucleotidase</fullName>
    </submittedName>
</protein>
<dbReference type="EMBL" id="JAUZMZ010000010">
    <property type="protein sequence ID" value="MEE2031182.1"/>
    <property type="molecule type" value="Genomic_DNA"/>
</dbReference>
<keyword evidence="1" id="KW-0732">Signal</keyword>
<evidence type="ECO:0000313" key="4">
    <source>
        <dbReference type="Proteomes" id="UP001331936"/>
    </source>
</evidence>
<feature type="domain" description="5'-Nucleotidase C-terminal" evidence="2">
    <location>
        <begin position="361"/>
        <end position="521"/>
    </location>
</feature>
<dbReference type="Gene3D" id="3.90.780.10">
    <property type="entry name" value="5'-Nucleotidase, C-terminal domain"/>
    <property type="match status" value="1"/>
</dbReference>
<gene>
    <name evidence="3" type="ORF">Q8814_03465</name>
</gene>
<organism evidence="3 4">
    <name type="scientific">Rhodococcus chondri</name>
    <dbReference type="NCBI Taxonomy" id="3065941"/>
    <lineage>
        <taxon>Bacteria</taxon>
        <taxon>Bacillati</taxon>
        <taxon>Actinomycetota</taxon>
        <taxon>Actinomycetes</taxon>
        <taxon>Mycobacteriales</taxon>
        <taxon>Nocardiaceae</taxon>
        <taxon>Rhodococcus</taxon>
    </lineage>
</organism>
<dbReference type="InterPro" id="IPR029052">
    <property type="entry name" value="Metallo-depent_PP-like"/>
</dbReference>
<dbReference type="SUPFAM" id="SSF55816">
    <property type="entry name" value="5'-nucleotidase (syn. UDP-sugar hydrolase), C-terminal domain"/>
    <property type="match status" value="1"/>
</dbReference>
<dbReference type="Pfam" id="PF02872">
    <property type="entry name" value="5_nucleotid_C"/>
    <property type="match status" value="1"/>
</dbReference>
<dbReference type="PRINTS" id="PR01607">
    <property type="entry name" value="APYRASEFAMLY"/>
</dbReference>
<comment type="similarity">
    <text evidence="1">Belongs to the 5'-nucleotidase family.</text>
</comment>
<keyword evidence="4" id="KW-1185">Reference proteome</keyword>
<dbReference type="InterPro" id="IPR008334">
    <property type="entry name" value="5'-Nucleotdase_C"/>
</dbReference>
<reference evidence="3 4" key="1">
    <citation type="submission" date="2023-08" db="EMBL/GenBank/DDBJ databases">
        <authorList>
            <person name="Girao M."/>
            <person name="Carvalho M.F."/>
        </authorList>
    </citation>
    <scope>NUCLEOTIDE SEQUENCE [LARGE SCALE GENOMIC DNA]</scope>
    <source>
        <strain evidence="3 4">CC-R104</strain>
    </source>
</reference>
<dbReference type="PANTHER" id="PTHR11575:SF24">
    <property type="entry name" value="5'-NUCLEOTIDASE"/>
    <property type="match status" value="1"/>
</dbReference>
<dbReference type="PANTHER" id="PTHR11575">
    <property type="entry name" value="5'-NUCLEOTIDASE-RELATED"/>
    <property type="match status" value="1"/>
</dbReference>
<keyword evidence="1" id="KW-0547">Nucleotide-binding</keyword>
<evidence type="ECO:0000313" key="3">
    <source>
        <dbReference type="EMBL" id="MEE2031182.1"/>
    </source>
</evidence>
<name>A0ABU7JPD3_9NOCA</name>
<dbReference type="Proteomes" id="UP001331936">
    <property type="component" value="Unassembled WGS sequence"/>
</dbReference>
<sequence length="556" mass="59140">MARRALSAVVAVAALCTTTGLGPATALPPPTVPLRLIAFGDLHGNLLPPEGPRSEVVRSDGESVPAGGAAYLAAYVRQLRGQAEHSVLYSVGDTWGSSPLESAMFHDEPTIELLNDLDLTAAALGNHEFDNGYTEVRRLRDGGCHPEQGCRYSDSFRGADFPFLGANVTNVDGTPAALPFSINYIDGIPVGVIGVLPRNTPEYIRADAIEGLQFGDEIEAVDRTADILDALGVRALVLLYKGDLRAGEGADKCSTDGNATHVATNVSPKVDVIVTSDGESHFNCSYPDALGNPRTVLQGASHGRIISVADLSIDRKSRDVLRDHTVAFNQVITHDIEPDPQTRQFVDRAVGESSDVAGRPVGRITDHLVREPSHSGESPLGNLVADAQLAAAEPFGAQIALTNPGGIRADLTYTGDGTVTFGQTYAVQPFGNRVQVLELTGAQIDAVLEQQFQEEVSGRPLERILAPSHTLRYTLDRLAPRGERIRDISIAGTPLIPETTYSVAVNGFLADGGDGFSVFSEAQRRTGAGHELDALNAYLSDRAPVKPPATDRIDLH</sequence>
<dbReference type="Gene3D" id="3.60.21.10">
    <property type="match status" value="1"/>
</dbReference>